<evidence type="ECO:0000313" key="1">
    <source>
        <dbReference type="EMBL" id="SEO67040.1"/>
    </source>
</evidence>
<dbReference type="Pfam" id="PF20104">
    <property type="entry name" value="DUF6494"/>
    <property type="match status" value="1"/>
</dbReference>
<proteinExistence type="predicted"/>
<sequence length="70" mass="7631">MNDDALNMQIRKCLKQFGVTSQQEIERSLGAALESGALKGNEKLPVRMTLEVDGLDISHTVSGELDLDAE</sequence>
<organism evidence="1 2">
    <name type="scientific">Aquisalimonas asiatica</name>
    <dbReference type="NCBI Taxonomy" id="406100"/>
    <lineage>
        <taxon>Bacteria</taxon>
        <taxon>Pseudomonadati</taxon>
        <taxon>Pseudomonadota</taxon>
        <taxon>Gammaproteobacteria</taxon>
        <taxon>Chromatiales</taxon>
        <taxon>Ectothiorhodospiraceae</taxon>
        <taxon>Aquisalimonas</taxon>
    </lineage>
</organism>
<accession>A0A1H8RKV6</accession>
<keyword evidence="2" id="KW-1185">Reference proteome</keyword>
<dbReference type="RefSeq" id="WP_091640592.1">
    <property type="nucleotide sequence ID" value="NZ_FOEG01000002.1"/>
</dbReference>
<dbReference type="Proteomes" id="UP000199657">
    <property type="component" value="Unassembled WGS sequence"/>
</dbReference>
<dbReference type="OrthoDB" id="7363684at2"/>
<gene>
    <name evidence="1" type="ORF">SAMN04488052_10293</name>
</gene>
<reference evidence="1 2" key="1">
    <citation type="submission" date="2016-10" db="EMBL/GenBank/DDBJ databases">
        <authorList>
            <person name="de Groot N.N."/>
        </authorList>
    </citation>
    <scope>NUCLEOTIDE SEQUENCE [LARGE SCALE GENOMIC DNA]</scope>
    <source>
        <strain evidence="1 2">CGMCC 1.6291</strain>
    </source>
</reference>
<dbReference type="AlphaFoldDB" id="A0A1H8RKV6"/>
<dbReference type="STRING" id="406100.SAMN04488052_10293"/>
<dbReference type="InterPro" id="IPR045471">
    <property type="entry name" value="DUF6494"/>
</dbReference>
<dbReference type="EMBL" id="FOEG01000002">
    <property type="protein sequence ID" value="SEO67040.1"/>
    <property type="molecule type" value="Genomic_DNA"/>
</dbReference>
<name>A0A1H8RKV6_9GAMM</name>
<evidence type="ECO:0000313" key="2">
    <source>
        <dbReference type="Proteomes" id="UP000199657"/>
    </source>
</evidence>
<protein>
    <submittedName>
        <fullName evidence="1">Uncharacterized protein</fullName>
    </submittedName>
</protein>